<dbReference type="SUPFAM" id="SSF48403">
    <property type="entry name" value="Ankyrin repeat"/>
    <property type="match status" value="1"/>
</dbReference>
<dbReference type="InterPro" id="IPR036770">
    <property type="entry name" value="Ankyrin_rpt-contain_sf"/>
</dbReference>
<keyword evidence="1" id="KW-0040">ANK repeat</keyword>
<feature type="repeat" description="ANK" evidence="1">
    <location>
        <begin position="150"/>
        <end position="176"/>
    </location>
</feature>
<dbReference type="AlphaFoldDB" id="A0A232FE43"/>
<dbReference type="Gene3D" id="1.25.40.20">
    <property type="entry name" value="Ankyrin repeat-containing domain"/>
    <property type="match status" value="1"/>
</dbReference>
<dbReference type="Pfam" id="PF00023">
    <property type="entry name" value="Ank"/>
    <property type="match status" value="1"/>
</dbReference>
<accession>A0A232FE43</accession>
<dbReference type="PROSITE" id="PS50297">
    <property type="entry name" value="ANK_REP_REGION"/>
    <property type="match status" value="1"/>
</dbReference>
<dbReference type="Proteomes" id="UP000215335">
    <property type="component" value="Unassembled WGS sequence"/>
</dbReference>
<name>A0A232FE43_9HYME</name>
<protein>
    <submittedName>
        <fullName evidence="2">Uncharacterized protein</fullName>
    </submittedName>
</protein>
<reference evidence="2 3" key="1">
    <citation type="journal article" date="2017" name="Curr. Biol.">
        <title>The Evolution of Venom by Co-option of Single-Copy Genes.</title>
        <authorList>
            <person name="Martinson E.O."/>
            <person name="Mrinalini"/>
            <person name="Kelkar Y.D."/>
            <person name="Chang C.H."/>
            <person name="Werren J.H."/>
        </authorList>
    </citation>
    <scope>NUCLEOTIDE SEQUENCE [LARGE SCALE GENOMIC DNA]</scope>
    <source>
        <strain evidence="2 3">Alberta</strain>
        <tissue evidence="2">Whole body</tissue>
    </source>
</reference>
<dbReference type="PROSITE" id="PS50088">
    <property type="entry name" value="ANK_REPEAT"/>
    <property type="match status" value="1"/>
</dbReference>
<evidence type="ECO:0000313" key="3">
    <source>
        <dbReference type="Proteomes" id="UP000215335"/>
    </source>
</evidence>
<evidence type="ECO:0000313" key="2">
    <source>
        <dbReference type="EMBL" id="OXU29064.1"/>
    </source>
</evidence>
<sequence>MQSDNYDIVKSYDHLLHRTLNKIFRESCLGRGDRIKKFLRNLRQNSHQASKIKPILIQEQFFKKYFSKTELGRVLEDRDLGWLQIMTAELLVRSGADVNELFGLRNPQLIDPRCSIIYLLLSSYKFSSTNERLIRLVIKHGADLEVRNSLGQTVLHLTTIEGLVQMTKMLLKNGANDADNVASIGKFTEILQLLTRHRVIDFNPKHLQGLKIAKFFITNGVSFHDEAYDADSSSRYI</sequence>
<proteinExistence type="predicted"/>
<dbReference type="InterPro" id="IPR002110">
    <property type="entry name" value="Ankyrin_rpt"/>
</dbReference>
<organism evidence="2 3">
    <name type="scientific">Trichomalopsis sarcophagae</name>
    <dbReference type="NCBI Taxonomy" id="543379"/>
    <lineage>
        <taxon>Eukaryota</taxon>
        <taxon>Metazoa</taxon>
        <taxon>Ecdysozoa</taxon>
        <taxon>Arthropoda</taxon>
        <taxon>Hexapoda</taxon>
        <taxon>Insecta</taxon>
        <taxon>Pterygota</taxon>
        <taxon>Neoptera</taxon>
        <taxon>Endopterygota</taxon>
        <taxon>Hymenoptera</taxon>
        <taxon>Apocrita</taxon>
        <taxon>Proctotrupomorpha</taxon>
        <taxon>Chalcidoidea</taxon>
        <taxon>Pteromalidae</taxon>
        <taxon>Pteromalinae</taxon>
        <taxon>Trichomalopsis</taxon>
    </lineage>
</organism>
<keyword evidence="3" id="KW-1185">Reference proteome</keyword>
<comment type="caution">
    <text evidence="2">The sequence shown here is derived from an EMBL/GenBank/DDBJ whole genome shotgun (WGS) entry which is preliminary data.</text>
</comment>
<dbReference type="EMBL" id="NNAY01000342">
    <property type="protein sequence ID" value="OXU29064.1"/>
    <property type="molecule type" value="Genomic_DNA"/>
</dbReference>
<evidence type="ECO:0000256" key="1">
    <source>
        <dbReference type="PROSITE-ProRule" id="PRU00023"/>
    </source>
</evidence>
<gene>
    <name evidence="2" type="ORF">TSAR_015179</name>
</gene>